<sequence length="790" mass="92130">MNGLSVLERFATTTKRQSINPLEVFEEYDNRKTGFLFPEVFIRALISTGFYCTNNECHDLCRQYNEGGRINYHRFLLDCANPSSPILPEINDQLKSDLVTFGLKLKSENLTVIDVIQEYDRIRVGRVSINNFYRAFGSDSLEKRLARQYTDPNTGDIDYLRLHKDIQFALANRVHTISEPKSKLPDFFESFVRCVISRNVQLEEAFFEFDQFKRGIITLRQFVSVFNSFLIPLSPNQINQLAIPFSINDGNKVDYKSFVAAVDKVKTSIQNSTKSMLQVPSQKTSNPEVVLNEIKERIEARRMSLRDPFYMSLDECRGHISRQRFYKLLSYEGFNFSQADINALDSCFLLRDGTMDIESFLNRVEPYTPKNVEVNVNDVVRRLKSHLLDRQTSISKYFRTFDLEDSGVLSLNQLISAFNSVDFHPTTNELNALVLQFGNGRYIKWKELCKIVEPVIEKTENIRTGTCVPSQFIGQREEPSPEAITIMRKIYQAAKRYGTDLKKDMVRLDIRKCGVINSRLFREELNSLPIKFTNSDFLILSKPYFKSNTEMICYPEFCDDLEQYGSTKDQTAEIEHQNFTNYYNQLKTRTAQEIEMTNEALQILKAALICRRITPDEIFFDHDSRNTGLVPNEVVIPDLDQIRMFLTNQQMSQIMNEFKDRRQPEKFNYRRLCTALNDVVPTKEQMNLVSDIQRQITGENDGVQILTNEIKNKLVDRKRSVYDLFMDVTEDSVPISFFKKKIESFRIIIEDNDMQKLMRKYKGNGPNQFLWKPFCRDVEESQPIQYTSNY</sequence>
<comment type="caution">
    <text evidence="2">The sequence shown here is derived from an EMBL/GenBank/DDBJ whole genome shotgun (WGS) entry which is preliminary data.</text>
</comment>
<dbReference type="Proteomes" id="UP001470230">
    <property type="component" value="Unassembled WGS sequence"/>
</dbReference>
<dbReference type="InterPro" id="IPR011992">
    <property type="entry name" value="EF-hand-dom_pair"/>
</dbReference>
<evidence type="ECO:0000259" key="1">
    <source>
        <dbReference type="PROSITE" id="PS50222"/>
    </source>
</evidence>
<dbReference type="Gene3D" id="1.10.238.10">
    <property type="entry name" value="EF-hand"/>
    <property type="match status" value="3"/>
</dbReference>
<protein>
    <recommendedName>
        <fullName evidence="1">EF-hand domain-containing protein</fullName>
    </recommendedName>
</protein>
<proteinExistence type="predicted"/>
<feature type="domain" description="EF-hand" evidence="1">
    <location>
        <begin position="389"/>
        <end position="424"/>
    </location>
</feature>
<reference evidence="2 3" key="1">
    <citation type="submission" date="2024-04" db="EMBL/GenBank/DDBJ databases">
        <title>Tritrichomonas musculus Genome.</title>
        <authorList>
            <person name="Alves-Ferreira E."/>
            <person name="Grigg M."/>
            <person name="Lorenzi H."/>
            <person name="Galac M."/>
        </authorList>
    </citation>
    <scope>NUCLEOTIDE SEQUENCE [LARGE SCALE GENOMIC DNA]</scope>
    <source>
        <strain evidence="2 3">EAF2021</strain>
    </source>
</reference>
<name>A0ABR2L8Y0_9EUKA</name>
<organism evidence="2 3">
    <name type="scientific">Tritrichomonas musculus</name>
    <dbReference type="NCBI Taxonomy" id="1915356"/>
    <lineage>
        <taxon>Eukaryota</taxon>
        <taxon>Metamonada</taxon>
        <taxon>Parabasalia</taxon>
        <taxon>Tritrichomonadida</taxon>
        <taxon>Tritrichomonadidae</taxon>
        <taxon>Tritrichomonas</taxon>
    </lineage>
</organism>
<dbReference type="PROSITE" id="PS50222">
    <property type="entry name" value="EF_HAND_2"/>
    <property type="match status" value="1"/>
</dbReference>
<evidence type="ECO:0000313" key="3">
    <source>
        <dbReference type="Proteomes" id="UP001470230"/>
    </source>
</evidence>
<dbReference type="SUPFAM" id="SSF47473">
    <property type="entry name" value="EF-hand"/>
    <property type="match status" value="2"/>
</dbReference>
<dbReference type="EMBL" id="JAPFFF010000001">
    <property type="protein sequence ID" value="KAK8899461.1"/>
    <property type="molecule type" value="Genomic_DNA"/>
</dbReference>
<dbReference type="PANTHER" id="PTHR20875">
    <property type="entry name" value="EF-HAND CALCIUM-BINDING DOMAIN-CONTAINING PROTEIN 6-RELATED"/>
    <property type="match status" value="1"/>
</dbReference>
<keyword evidence="3" id="KW-1185">Reference proteome</keyword>
<accession>A0ABR2L8Y0</accession>
<evidence type="ECO:0000313" key="2">
    <source>
        <dbReference type="EMBL" id="KAK8899461.1"/>
    </source>
</evidence>
<gene>
    <name evidence="2" type="ORF">M9Y10_001777</name>
</gene>
<dbReference type="InterPro" id="IPR002048">
    <property type="entry name" value="EF_hand_dom"/>
</dbReference>
<dbReference type="PANTHER" id="PTHR20875:SF0">
    <property type="entry name" value="GH12158P"/>
    <property type="match status" value="1"/>
</dbReference>
<dbReference type="InterPro" id="IPR052603">
    <property type="entry name" value="EFCB6"/>
</dbReference>